<reference evidence="2" key="5">
    <citation type="journal article" date="2021" name="G3 (Bethesda)">
        <title>Aegilops tauschii genome assembly Aet v5.0 features greater sequence contiguity and improved annotation.</title>
        <authorList>
            <person name="Wang L."/>
            <person name="Zhu T."/>
            <person name="Rodriguez J.C."/>
            <person name="Deal K.R."/>
            <person name="Dubcovsky J."/>
            <person name="McGuire P.E."/>
            <person name="Lux T."/>
            <person name="Spannagl M."/>
            <person name="Mayer K.F.X."/>
            <person name="Baldrich P."/>
            <person name="Meyers B.C."/>
            <person name="Huo N."/>
            <person name="Gu Y.Q."/>
            <person name="Zhou H."/>
            <person name="Devos K.M."/>
            <person name="Bennetzen J.L."/>
            <person name="Unver T."/>
            <person name="Budak H."/>
            <person name="Gulick P.J."/>
            <person name="Galiba G."/>
            <person name="Kalapos B."/>
            <person name="Nelson D.R."/>
            <person name="Li P."/>
            <person name="You F.M."/>
            <person name="Luo M.C."/>
            <person name="Dvorak J."/>
        </authorList>
    </citation>
    <scope>NUCLEOTIDE SEQUENCE [LARGE SCALE GENOMIC DNA]</scope>
    <source>
        <strain evidence="2">cv. AL8/78</strain>
    </source>
</reference>
<dbReference type="Gramene" id="AET1Gv20897300.16">
    <property type="protein sequence ID" value="AET1Gv20897300.16"/>
    <property type="gene ID" value="AET1Gv20897300"/>
</dbReference>
<evidence type="ECO:0000313" key="3">
    <source>
        <dbReference type="Proteomes" id="UP000015105"/>
    </source>
</evidence>
<dbReference type="EnsemblPlants" id="AET1Gv20897300.16">
    <property type="protein sequence ID" value="AET1Gv20897300.16"/>
    <property type="gene ID" value="AET1Gv20897300"/>
</dbReference>
<protein>
    <submittedName>
        <fullName evidence="2">Uncharacterized protein</fullName>
    </submittedName>
</protein>
<feature type="region of interest" description="Disordered" evidence="1">
    <location>
        <begin position="94"/>
        <end position="120"/>
    </location>
</feature>
<keyword evidence="3" id="KW-1185">Reference proteome</keyword>
<evidence type="ECO:0000256" key="1">
    <source>
        <dbReference type="SAM" id="MobiDB-lite"/>
    </source>
</evidence>
<organism evidence="2 3">
    <name type="scientific">Aegilops tauschii subsp. strangulata</name>
    <name type="common">Goatgrass</name>
    <dbReference type="NCBI Taxonomy" id="200361"/>
    <lineage>
        <taxon>Eukaryota</taxon>
        <taxon>Viridiplantae</taxon>
        <taxon>Streptophyta</taxon>
        <taxon>Embryophyta</taxon>
        <taxon>Tracheophyta</taxon>
        <taxon>Spermatophyta</taxon>
        <taxon>Magnoliopsida</taxon>
        <taxon>Liliopsida</taxon>
        <taxon>Poales</taxon>
        <taxon>Poaceae</taxon>
        <taxon>BOP clade</taxon>
        <taxon>Pooideae</taxon>
        <taxon>Triticodae</taxon>
        <taxon>Triticeae</taxon>
        <taxon>Triticinae</taxon>
        <taxon>Aegilops</taxon>
    </lineage>
</organism>
<evidence type="ECO:0000313" key="2">
    <source>
        <dbReference type="EnsemblPlants" id="AET1Gv20897300.16"/>
    </source>
</evidence>
<proteinExistence type="predicted"/>
<dbReference type="AlphaFoldDB" id="A0A452ZS30"/>
<reference evidence="2" key="4">
    <citation type="submission" date="2019-03" db="UniProtKB">
        <authorList>
            <consortium name="EnsemblPlants"/>
        </authorList>
    </citation>
    <scope>IDENTIFICATION</scope>
</reference>
<accession>A0A452ZS30</accession>
<reference evidence="3" key="2">
    <citation type="journal article" date="2017" name="Nat. Plants">
        <title>The Aegilops tauschii genome reveals multiple impacts of transposons.</title>
        <authorList>
            <person name="Zhao G."/>
            <person name="Zou C."/>
            <person name="Li K."/>
            <person name="Wang K."/>
            <person name="Li T."/>
            <person name="Gao L."/>
            <person name="Zhang X."/>
            <person name="Wang H."/>
            <person name="Yang Z."/>
            <person name="Liu X."/>
            <person name="Jiang W."/>
            <person name="Mao L."/>
            <person name="Kong X."/>
            <person name="Jiao Y."/>
            <person name="Jia J."/>
        </authorList>
    </citation>
    <scope>NUCLEOTIDE SEQUENCE [LARGE SCALE GENOMIC DNA]</scope>
    <source>
        <strain evidence="3">cv. AL8/78</strain>
    </source>
</reference>
<sequence length="160" mass="17438">RQHAAPTQFQLTFLISFPIPFACFFSPRRRRLGASEPPLPPHPQESQPARNNPLLRAATRRGGQATSLSLYSDGGTAPGSWFLFPPQFDSVVRRRRRRSGKGSHRPAVHAARDGVPAPPRNAGFSAAKTLGTCVRQIPLFFRSAAAVVRCSPNVGAPDFL</sequence>
<name>A0A452ZS30_AEGTS</name>
<dbReference type="Proteomes" id="UP000015105">
    <property type="component" value="Chromosome 1D"/>
</dbReference>
<reference evidence="2" key="3">
    <citation type="journal article" date="2017" name="Nature">
        <title>Genome sequence of the progenitor of the wheat D genome Aegilops tauschii.</title>
        <authorList>
            <person name="Luo M.C."/>
            <person name="Gu Y.Q."/>
            <person name="Puiu D."/>
            <person name="Wang H."/>
            <person name="Twardziok S.O."/>
            <person name="Deal K.R."/>
            <person name="Huo N."/>
            <person name="Zhu T."/>
            <person name="Wang L."/>
            <person name="Wang Y."/>
            <person name="McGuire P.E."/>
            <person name="Liu S."/>
            <person name="Long H."/>
            <person name="Ramasamy R.K."/>
            <person name="Rodriguez J.C."/>
            <person name="Van S.L."/>
            <person name="Yuan L."/>
            <person name="Wang Z."/>
            <person name="Xia Z."/>
            <person name="Xiao L."/>
            <person name="Anderson O.D."/>
            <person name="Ouyang S."/>
            <person name="Liang Y."/>
            <person name="Zimin A.V."/>
            <person name="Pertea G."/>
            <person name="Qi P."/>
            <person name="Bennetzen J.L."/>
            <person name="Dai X."/>
            <person name="Dawson M.W."/>
            <person name="Muller H.G."/>
            <person name="Kugler K."/>
            <person name="Rivarola-Duarte L."/>
            <person name="Spannagl M."/>
            <person name="Mayer K.F.X."/>
            <person name="Lu F.H."/>
            <person name="Bevan M.W."/>
            <person name="Leroy P."/>
            <person name="Li P."/>
            <person name="You F.M."/>
            <person name="Sun Q."/>
            <person name="Liu Z."/>
            <person name="Lyons E."/>
            <person name="Wicker T."/>
            <person name="Salzberg S.L."/>
            <person name="Devos K.M."/>
            <person name="Dvorak J."/>
        </authorList>
    </citation>
    <scope>NUCLEOTIDE SEQUENCE [LARGE SCALE GENOMIC DNA]</scope>
    <source>
        <strain evidence="2">cv. AL8/78</strain>
    </source>
</reference>
<reference evidence="3" key="1">
    <citation type="journal article" date="2014" name="Science">
        <title>Ancient hybridizations among the ancestral genomes of bread wheat.</title>
        <authorList>
            <consortium name="International Wheat Genome Sequencing Consortium,"/>
            <person name="Marcussen T."/>
            <person name="Sandve S.R."/>
            <person name="Heier L."/>
            <person name="Spannagl M."/>
            <person name="Pfeifer M."/>
            <person name="Jakobsen K.S."/>
            <person name="Wulff B.B."/>
            <person name="Steuernagel B."/>
            <person name="Mayer K.F."/>
            <person name="Olsen O.A."/>
        </authorList>
    </citation>
    <scope>NUCLEOTIDE SEQUENCE [LARGE SCALE GENOMIC DNA]</scope>
    <source>
        <strain evidence="3">cv. AL8/78</strain>
    </source>
</reference>
<feature type="compositionally biased region" description="Basic residues" evidence="1">
    <location>
        <begin position="94"/>
        <end position="107"/>
    </location>
</feature>